<comment type="catalytic activity">
    <reaction evidence="4">
        <text>Cleavage of hydrophobic, N-terminal signal or leader sequences from secreted and periplasmic proteins.</text>
        <dbReference type="EC" id="3.4.21.89"/>
    </reaction>
</comment>
<dbReference type="NCBIfam" id="TIGR02227">
    <property type="entry name" value="sigpep_I_bact"/>
    <property type="match status" value="1"/>
</dbReference>
<evidence type="ECO:0000256" key="4">
    <source>
        <dbReference type="RuleBase" id="RU362042"/>
    </source>
</evidence>
<dbReference type="EMBL" id="JACCBI010000001">
    <property type="protein sequence ID" value="NYD68021.1"/>
    <property type="molecule type" value="Genomic_DNA"/>
</dbReference>
<evidence type="ECO:0000313" key="8">
    <source>
        <dbReference type="Proteomes" id="UP000292686"/>
    </source>
</evidence>
<dbReference type="Gene3D" id="2.10.109.10">
    <property type="entry name" value="Umud Fragment, subunit A"/>
    <property type="match status" value="1"/>
</dbReference>
<dbReference type="EC" id="3.4.21.89" evidence="4"/>
<keyword evidence="4" id="KW-0645">Protease</keyword>
<dbReference type="Pfam" id="PF10502">
    <property type="entry name" value="Peptidase_S26"/>
    <property type="match status" value="1"/>
</dbReference>
<evidence type="ECO:0000256" key="1">
    <source>
        <dbReference type="ARBA" id="ARBA00004401"/>
    </source>
</evidence>
<dbReference type="SUPFAM" id="SSF51306">
    <property type="entry name" value="LexA/Signal peptidase"/>
    <property type="match status" value="1"/>
</dbReference>
<dbReference type="OrthoDB" id="3296552at2"/>
<name>A0A4Q2M6J1_9MICO</name>
<dbReference type="PANTHER" id="PTHR43390">
    <property type="entry name" value="SIGNAL PEPTIDASE I"/>
    <property type="match status" value="1"/>
</dbReference>
<dbReference type="EMBL" id="SDPM01000001">
    <property type="protein sequence ID" value="RXZ87824.1"/>
    <property type="molecule type" value="Genomic_DNA"/>
</dbReference>
<evidence type="ECO:0000256" key="2">
    <source>
        <dbReference type="ARBA" id="ARBA00009370"/>
    </source>
</evidence>
<dbReference type="PANTHER" id="PTHR43390:SF1">
    <property type="entry name" value="CHLOROPLAST PROCESSING PEPTIDASE"/>
    <property type="match status" value="1"/>
</dbReference>
<dbReference type="Proteomes" id="UP000292686">
    <property type="component" value="Unassembled WGS sequence"/>
</dbReference>
<feature type="active site" evidence="3">
    <location>
        <position position="32"/>
    </location>
</feature>
<dbReference type="GO" id="GO:0005886">
    <property type="term" value="C:plasma membrane"/>
    <property type="evidence" value="ECO:0007669"/>
    <property type="project" value="UniProtKB-SubCell"/>
</dbReference>
<gene>
    <name evidence="7" type="primary">lepB</name>
    <name evidence="6" type="ORF">BJ972_002540</name>
    <name evidence="7" type="ORF">ESP50_01060</name>
</gene>
<dbReference type="InterPro" id="IPR019533">
    <property type="entry name" value="Peptidase_S26"/>
</dbReference>
<keyword evidence="4 7" id="KW-0378">Hydrolase</keyword>
<dbReference type="AlphaFoldDB" id="A0A4Q2M6J1"/>
<evidence type="ECO:0000313" key="6">
    <source>
        <dbReference type="EMBL" id="NYD68021.1"/>
    </source>
</evidence>
<protein>
    <recommendedName>
        <fullName evidence="4">Signal peptidase I</fullName>
        <ecNumber evidence="4">3.4.21.89</ecNumber>
    </recommendedName>
</protein>
<sequence length="168" mass="17707">MRVGRLIAALSPPVIALAVILSFGTGRVDHESMRPTLESGDTVVFDRLLPAQRGDVVVVADPSDWSTTSDANLVKRVIAVGGDRVVCCEVGTLRLLVNGEPVDEDYVFDAERPGGSIPFDLTVPDSSLWLVGDNRAASHDSRTELSSEGGGAVPRSAVLGVVRFVVPG</sequence>
<evidence type="ECO:0000313" key="9">
    <source>
        <dbReference type="Proteomes" id="UP000581087"/>
    </source>
</evidence>
<comment type="caution">
    <text evidence="7">The sequence shown here is derived from an EMBL/GenBank/DDBJ whole genome shotgun (WGS) entry which is preliminary data.</text>
</comment>
<dbReference type="InterPro" id="IPR036286">
    <property type="entry name" value="LexA/Signal_pep-like_sf"/>
</dbReference>
<dbReference type="InterPro" id="IPR000223">
    <property type="entry name" value="Pept_S26A_signal_pept_1"/>
</dbReference>
<feature type="domain" description="Peptidase S26" evidence="5">
    <location>
        <begin position="14"/>
        <end position="166"/>
    </location>
</feature>
<evidence type="ECO:0000256" key="3">
    <source>
        <dbReference type="PIRSR" id="PIRSR600223-1"/>
    </source>
</evidence>
<keyword evidence="8" id="KW-1185">Reference proteome</keyword>
<dbReference type="Proteomes" id="UP000581087">
    <property type="component" value="Unassembled WGS sequence"/>
</dbReference>
<dbReference type="CDD" id="cd06530">
    <property type="entry name" value="S26_SPase_I"/>
    <property type="match status" value="1"/>
</dbReference>
<reference evidence="7 8" key="1">
    <citation type="submission" date="2019-01" db="EMBL/GenBank/DDBJ databases">
        <title>Agromyces.</title>
        <authorList>
            <person name="Li J."/>
        </authorList>
    </citation>
    <scope>NUCLEOTIDE SEQUENCE [LARGE SCALE GENOMIC DNA]</scope>
    <source>
        <strain evidence="7 8">DSM 23870</strain>
    </source>
</reference>
<dbReference type="GO" id="GO:0009003">
    <property type="term" value="F:signal peptidase activity"/>
    <property type="evidence" value="ECO:0007669"/>
    <property type="project" value="UniProtKB-EC"/>
</dbReference>
<reference evidence="6 9" key="2">
    <citation type="submission" date="2020-07" db="EMBL/GenBank/DDBJ databases">
        <title>Sequencing the genomes of 1000 actinobacteria strains.</title>
        <authorList>
            <person name="Klenk H.-P."/>
        </authorList>
    </citation>
    <scope>NUCLEOTIDE SEQUENCE [LARGE SCALE GENOMIC DNA]</scope>
    <source>
        <strain evidence="6 9">DSM 23870</strain>
    </source>
</reference>
<dbReference type="PRINTS" id="PR00727">
    <property type="entry name" value="LEADERPTASE"/>
</dbReference>
<comment type="subcellular location">
    <subcellularLocation>
        <location evidence="1">Cell membrane</location>
        <topology evidence="1">Single-pass type II membrane protein</topology>
    </subcellularLocation>
    <subcellularLocation>
        <location evidence="4">Membrane</location>
        <topology evidence="4">Single-pass type II membrane protein</topology>
    </subcellularLocation>
</comment>
<accession>A0A4Q2M6J1</accession>
<dbReference type="GO" id="GO:0004252">
    <property type="term" value="F:serine-type endopeptidase activity"/>
    <property type="evidence" value="ECO:0007669"/>
    <property type="project" value="InterPro"/>
</dbReference>
<dbReference type="RefSeq" id="WP_129172089.1">
    <property type="nucleotide sequence ID" value="NZ_JACCBI010000001.1"/>
</dbReference>
<evidence type="ECO:0000259" key="5">
    <source>
        <dbReference type="Pfam" id="PF10502"/>
    </source>
</evidence>
<comment type="similarity">
    <text evidence="2 4">Belongs to the peptidase S26 family.</text>
</comment>
<organism evidence="7 8">
    <name type="scientific">Agromyces atrinae</name>
    <dbReference type="NCBI Taxonomy" id="592376"/>
    <lineage>
        <taxon>Bacteria</taxon>
        <taxon>Bacillati</taxon>
        <taxon>Actinomycetota</taxon>
        <taxon>Actinomycetes</taxon>
        <taxon>Micrococcales</taxon>
        <taxon>Microbacteriaceae</taxon>
        <taxon>Agromyces</taxon>
    </lineage>
</organism>
<dbReference type="GO" id="GO:0006465">
    <property type="term" value="P:signal peptide processing"/>
    <property type="evidence" value="ECO:0007669"/>
    <property type="project" value="InterPro"/>
</dbReference>
<feature type="active site" evidence="3">
    <location>
        <position position="75"/>
    </location>
</feature>
<evidence type="ECO:0000313" key="7">
    <source>
        <dbReference type="EMBL" id="RXZ87824.1"/>
    </source>
</evidence>
<proteinExistence type="inferred from homology"/>